<dbReference type="Proteomes" id="UP000294498">
    <property type="component" value="Unassembled WGS sequence"/>
</dbReference>
<proteinExistence type="predicted"/>
<comment type="caution">
    <text evidence="1">The sequence shown here is derived from an EMBL/GenBank/DDBJ whole genome shotgun (WGS) entry which is preliminary data.</text>
</comment>
<accession>A0A4V3GKS7</accession>
<dbReference type="AlphaFoldDB" id="A0A4V3GKS7"/>
<protein>
    <submittedName>
        <fullName evidence="1">Uncharacterized protein</fullName>
    </submittedName>
</protein>
<dbReference type="EMBL" id="SODV01000002">
    <property type="protein sequence ID" value="TDW96792.1"/>
    <property type="molecule type" value="Genomic_DNA"/>
</dbReference>
<evidence type="ECO:0000313" key="1">
    <source>
        <dbReference type="EMBL" id="TDW96792.1"/>
    </source>
</evidence>
<dbReference type="PANTHER" id="PTHR34613:SF1">
    <property type="entry name" value="SLL6017 PROTEIN"/>
    <property type="match status" value="1"/>
</dbReference>
<name>A0A4V3GKS7_9BACT</name>
<organism evidence="1 2">
    <name type="scientific">Dinghuibacter silviterrae</name>
    <dbReference type="NCBI Taxonomy" id="1539049"/>
    <lineage>
        <taxon>Bacteria</taxon>
        <taxon>Pseudomonadati</taxon>
        <taxon>Bacteroidota</taxon>
        <taxon>Chitinophagia</taxon>
        <taxon>Chitinophagales</taxon>
        <taxon>Chitinophagaceae</taxon>
        <taxon>Dinghuibacter</taxon>
    </lineage>
</organism>
<reference evidence="1 2" key="1">
    <citation type="submission" date="2019-03" db="EMBL/GenBank/DDBJ databases">
        <title>Genomic Encyclopedia of Type Strains, Phase IV (KMG-IV): sequencing the most valuable type-strain genomes for metagenomic binning, comparative biology and taxonomic classification.</title>
        <authorList>
            <person name="Goeker M."/>
        </authorList>
    </citation>
    <scope>NUCLEOTIDE SEQUENCE [LARGE SCALE GENOMIC DNA]</scope>
    <source>
        <strain evidence="1 2">DSM 100059</strain>
    </source>
</reference>
<evidence type="ECO:0000313" key="2">
    <source>
        <dbReference type="Proteomes" id="UP000294498"/>
    </source>
</evidence>
<keyword evidence="2" id="KW-1185">Reference proteome</keyword>
<sequence>MGLEGRQPKQVNQYDKVLKENIEVILPGIMKHVVGVEPETVEGLPDGVQHTRERRPDVLRKVTDRKGNTFILQIEFQTRNDPEMVCRMAEYHIVLWRKYKLPAKQYVIYISEGKLDMPEELSLENFYFRYHLLSLLSVDYRLFLESPRPEEKMMALLGDFGSQDSAEVTNEIARQVIGATEGSLNRQRYLQQMRILAKLRKLVSLNSSNMLWGEITRYILEETDITTDPLYQKGEELGKAEKSREVVKKLLALKMFEDKEIANLAGVPEAFILEVKTNLKRRKKSR</sequence>
<dbReference type="PANTHER" id="PTHR34613">
    <property type="entry name" value="SLL0800 PROTEIN"/>
    <property type="match status" value="1"/>
</dbReference>
<gene>
    <name evidence="1" type="ORF">EDB95_4628</name>
</gene>